<dbReference type="Proteomes" id="UP000642070">
    <property type="component" value="Unassembled WGS sequence"/>
</dbReference>
<name>A0A917UC78_9ACTN</name>
<keyword evidence="2" id="KW-1185">Reference proteome</keyword>
<sequence length="168" mass="18686">MNLGDVEREMARLDRLYRPVATAPVDVSNPDAMLTACTAIDRELAEINADGRAESLLRAAVAAYAEGDDLVRAAVRGLFDRYEWFRWGAHFAPDWTTAEELRARLIHFSARDQGADTRDELLGLRDLLTRARRLGIDPAPVLAEVAAMSSDADRYGMGSTRDLLLRHC</sequence>
<gene>
    <name evidence="1" type="ORF">GCM10007977_095500</name>
</gene>
<comment type="caution">
    <text evidence="1">The sequence shown here is derived from an EMBL/GenBank/DDBJ whole genome shotgun (WGS) entry which is preliminary data.</text>
</comment>
<protein>
    <submittedName>
        <fullName evidence="1">Uncharacterized protein</fullName>
    </submittedName>
</protein>
<reference evidence="1" key="1">
    <citation type="journal article" date="2014" name="Int. J. Syst. Evol. Microbiol.">
        <title>Complete genome sequence of Corynebacterium casei LMG S-19264T (=DSM 44701T), isolated from a smear-ripened cheese.</title>
        <authorList>
            <consortium name="US DOE Joint Genome Institute (JGI-PGF)"/>
            <person name="Walter F."/>
            <person name="Albersmeier A."/>
            <person name="Kalinowski J."/>
            <person name="Ruckert C."/>
        </authorList>
    </citation>
    <scope>NUCLEOTIDE SEQUENCE</scope>
    <source>
        <strain evidence="1">JCM 19831</strain>
    </source>
</reference>
<proteinExistence type="predicted"/>
<organism evidence="1 2">
    <name type="scientific">Dactylosporangium sucinum</name>
    <dbReference type="NCBI Taxonomy" id="1424081"/>
    <lineage>
        <taxon>Bacteria</taxon>
        <taxon>Bacillati</taxon>
        <taxon>Actinomycetota</taxon>
        <taxon>Actinomycetes</taxon>
        <taxon>Micromonosporales</taxon>
        <taxon>Micromonosporaceae</taxon>
        <taxon>Dactylosporangium</taxon>
    </lineage>
</organism>
<evidence type="ECO:0000313" key="1">
    <source>
        <dbReference type="EMBL" id="GGM78804.1"/>
    </source>
</evidence>
<evidence type="ECO:0000313" key="2">
    <source>
        <dbReference type="Proteomes" id="UP000642070"/>
    </source>
</evidence>
<dbReference type="AlphaFoldDB" id="A0A917UC78"/>
<accession>A0A917UC78</accession>
<reference evidence="1" key="2">
    <citation type="submission" date="2020-09" db="EMBL/GenBank/DDBJ databases">
        <authorList>
            <person name="Sun Q."/>
            <person name="Ohkuma M."/>
        </authorList>
    </citation>
    <scope>NUCLEOTIDE SEQUENCE</scope>
    <source>
        <strain evidence="1">JCM 19831</strain>
    </source>
</reference>
<dbReference type="EMBL" id="BMPI01000079">
    <property type="protein sequence ID" value="GGM78804.1"/>
    <property type="molecule type" value="Genomic_DNA"/>
</dbReference>
<dbReference type="RefSeq" id="WP_190256712.1">
    <property type="nucleotide sequence ID" value="NZ_BMPI01000079.1"/>
</dbReference>